<dbReference type="HOGENOM" id="CLU_3224602_0_0_1"/>
<name>W9Q964_FUSOX</name>
<reference evidence="1" key="2">
    <citation type="submission" date="2012-05" db="EMBL/GenBank/DDBJ databases">
        <title>Annotation of the Genome Sequence of Fusarium oxysporum HDV247.</title>
        <authorList>
            <consortium name="The Broad Institute Genomics Platform"/>
            <person name="Ma L.-J."/>
            <person name="Corby-Kistler H."/>
            <person name="Broz K."/>
            <person name="Gale L.R."/>
            <person name="Jonkers W."/>
            <person name="O'Donnell K."/>
            <person name="Ploetz R."/>
            <person name="Steinberg C."/>
            <person name="Schwartz D.C."/>
            <person name="VanEtten H."/>
            <person name="Zhou S."/>
            <person name="Young S.K."/>
            <person name="Zeng Q."/>
            <person name="Gargeya S."/>
            <person name="Fitzgerald M."/>
            <person name="Abouelleil A."/>
            <person name="Alvarado L."/>
            <person name="Chapman S.B."/>
            <person name="Gainer-Dewar J."/>
            <person name="Goldberg J."/>
            <person name="Griggs A."/>
            <person name="Gujja S."/>
            <person name="Hansen M."/>
            <person name="Howarth C."/>
            <person name="Imamovic A."/>
            <person name="Ireland A."/>
            <person name="Larimer J."/>
            <person name="McCowan C."/>
            <person name="Murphy C."/>
            <person name="Pearson M."/>
            <person name="Poon T.W."/>
            <person name="Priest M."/>
            <person name="Roberts A."/>
            <person name="Saif S."/>
            <person name="Shea T."/>
            <person name="Sykes S."/>
            <person name="Wortman J."/>
            <person name="Nusbaum C."/>
            <person name="Birren B."/>
        </authorList>
    </citation>
    <scope>NUCLEOTIDE SEQUENCE</scope>
    <source>
        <strain evidence="1">HDV247</strain>
    </source>
</reference>
<reference evidence="1" key="1">
    <citation type="submission" date="2011-10" db="EMBL/GenBank/DDBJ databases">
        <title>The Genome Sequence of Fusarium oxysporum HDV247.</title>
        <authorList>
            <consortium name="The Broad Institute Genome Sequencing Platform"/>
            <person name="Ma L.-J."/>
            <person name="Gale L.R."/>
            <person name="Schwartz D.C."/>
            <person name="Zhou S."/>
            <person name="Corby-Kistler H."/>
            <person name="Young S.K."/>
            <person name="Zeng Q."/>
            <person name="Gargeya S."/>
            <person name="Fitzgerald M."/>
            <person name="Haas B."/>
            <person name="Abouelleil A."/>
            <person name="Alvarado L."/>
            <person name="Arachchi H.M."/>
            <person name="Berlin A."/>
            <person name="Brown A."/>
            <person name="Chapman S.B."/>
            <person name="Chen Z."/>
            <person name="Dunbar C."/>
            <person name="Freedman E."/>
            <person name="Gearin G."/>
            <person name="Goldberg J."/>
            <person name="Griggs A."/>
            <person name="Gujja S."/>
            <person name="Heiman D."/>
            <person name="Howarth C."/>
            <person name="Larson L."/>
            <person name="Lui A."/>
            <person name="MacDonald P.J.P."/>
            <person name="Montmayeur A."/>
            <person name="Murphy C."/>
            <person name="Neiman D."/>
            <person name="Pearson M."/>
            <person name="Priest M."/>
            <person name="Roberts A."/>
            <person name="Saif S."/>
            <person name="Shea T."/>
            <person name="Shenoy N."/>
            <person name="Sisk P."/>
            <person name="Stolte C."/>
            <person name="Sykes S."/>
            <person name="Wortman J."/>
            <person name="Nusbaum C."/>
            <person name="Birren B."/>
        </authorList>
    </citation>
    <scope>NUCLEOTIDE SEQUENCE [LARGE SCALE GENOMIC DNA]</scope>
    <source>
        <strain evidence="1">HDV247</strain>
    </source>
</reference>
<proteinExistence type="predicted"/>
<sequence>MSGEEIFVKQMPIMPEKVFGGIVDEPDFPASFWNLNQATAYREQ</sequence>
<organism evidence="1">
    <name type="scientific">Fusarium oxysporum f. sp. pisi HDV247</name>
    <dbReference type="NCBI Taxonomy" id="1080344"/>
    <lineage>
        <taxon>Eukaryota</taxon>
        <taxon>Fungi</taxon>
        <taxon>Dikarya</taxon>
        <taxon>Ascomycota</taxon>
        <taxon>Pezizomycotina</taxon>
        <taxon>Sordariomycetes</taxon>
        <taxon>Hypocreomycetidae</taxon>
        <taxon>Hypocreales</taxon>
        <taxon>Nectriaceae</taxon>
        <taxon>Fusarium</taxon>
        <taxon>Fusarium oxysporum species complex</taxon>
    </lineage>
</organism>
<dbReference type="Proteomes" id="UP000030751">
    <property type="component" value="Unassembled WGS sequence"/>
</dbReference>
<gene>
    <name evidence="1" type="ORF">FOVG_03589</name>
</gene>
<evidence type="ECO:0000313" key="1">
    <source>
        <dbReference type="EMBL" id="EXA51117.1"/>
    </source>
</evidence>
<dbReference type="AlphaFoldDB" id="W9Q964"/>
<accession>W9Q964</accession>
<dbReference type="EMBL" id="JH650969">
    <property type="protein sequence ID" value="EXA51117.1"/>
    <property type="molecule type" value="Genomic_DNA"/>
</dbReference>
<protein>
    <submittedName>
        <fullName evidence="1">Uncharacterized protein</fullName>
    </submittedName>
</protein>